<dbReference type="EMBL" id="BPLR01015487">
    <property type="protein sequence ID" value="GIY76458.1"/>
    <property type="molecule type" value="Genomic_DNA"/>
</dbReference>
<reference evidence="1 2" key="1">
    <citation type="submission" date="2021-06" db="EMBL/GenBank/DDBJ databases">
        <title>Caerostris extrusa draft genome.</title>
        <authorList>
            <person name="Kono N."/>
            <person name="Arakawa K."/>
        </authorList>
    </citation>
    <scope>NUCLEOTIDE SEQUENCE [LARGE SCALE GENOMIC DNA]</scope>
</reference>
<dbReference type="AlphaFoldDB" id="A0AAV4W4A3"/>
<sequence>MLPVSDTRVLNGISRLPSMELSPDLYGKASQIMGLLFPNEVGGTPEIGFPGNVARVPISFGLLSRAGEFIRDAIIRSIKKCIECAKDVKLLALRFCHSFVGSQKVGWCIKPFLSTILKVLQKNSTRESRPHQHLNLKLLTKTSLNEYSSTDPISWPMFP</sequence>
<comment type="caution">
    <text evidence="1">The sequence shown here is derived from an EMBL/GenBank/DDBJ whole genome shotgun (WGS) entry which is preliminary data.</text>
</comment>
<organism evidence="1 2">
    <name type="scientific">Caerostris extrusa</name>
    <name type="common">Bark spider</name>
    <name type="synonym">Caerostris bankana</name>
    <dbReference type="NCBI Taxonomy" id="172846"/>
    <lineage>
        <taxon>Eukaryota</taxon>
        <taxon>Metazoa</taxon>
        <taxon>Ecdysozoa</taxon>
        <taxon>Arthropoda</taxon>
        <taxon>Chelicerata</taxon>
        <taxon>Arachnida</taxon>
        <taxon>Araneae</taxon>
        <taxon>Araneomorphae</taxon>
        <taxon>Entelegynae</taxon>
        <taxon>Araneoidea</taxon>
        <taxon>Araneidae</taxon>
        <taxon>Caerostris</taxon>
    </lineage>
</organism>
<evidence type="ECO:0000313" key="2">
    <source>
        <dbReference type="Proteomes" id="UP001054945"/>
    </source>
</evidence>
<dbReference type="Proteomes" id="UP001054945">
    <property type="component" value="Unassembled WGS sequence"/>
</dbReference>
<name>A0AAV4W4A3_CAEEX</name>
<gene>
    <name evidence="1" type="ORF">CEXT_699891</name>
</gene>
<evidence type="ECO:0000313" key="1">
    <source>
        <dbReference type="EMBL" id="GIY76458.1"/>
    </source>
</evidence>
<proteinExistence type="predicted"/>
<keyword evidence="2" id="KW-1185">Reference proteome</keyword>
<protein>
    <submittedName>
        <fullName evidence="1">Uncharacterized protein</fullName>
    </submittedName>
</protein>
<accession>A0AAV4W4A3</accession>